<dbReference type="OrthoDB" id="9799367at2"/>
<keyword evidence="2" id="KW-0472">Membrane</keyword>
<feature type="domain" description="Beta-lactamase-related" evidence="3">
    <location>
        <begin position="25"/>
        <end position="313"/>
    </location>
</feature>
<accession>G9EJ46</accession>
<dbReference type="eggNOG" id="COG1680">
    <property type="taxonomic scope" value="Bacteria"/>
</dbReference>
<dbReference type="PANTHER" id="PTHR46825:SF11">
    <property type="entry name" value="PENICILLIN-BINDING PROTEIN 4"/>
    <property type="match status" value="1"/>
</dbReference>
<evidence type="ECO:0000313" key="4">
    <source>
        <dbReference type="EMBL" id="EHL32612.1"/>
    </source>
</evidence>
<dbReference type="InterPro" id="IPR012338">
    <property type="entry name" value="Beta-lactam/transpept-like"/>
</dbReference>
<dbReference type="AlphaFoldDB" id="G9EJ46"/>
<evidence type="ECO:0000313" key="5">
    <source>
        <dbReference type="Proteomes" id="UP000002770"/>
    </source>
</evidence>
<comment type="subcellular location">
    <subcellularLocation>
        <location evidence="1">Membrane</location>
    </subcellularLocation>
</comment>
<sequence length="439" mass="49633">MNKDLIQRMQELINFYVQDKEFMGTVLVAQDNDILVHQGYGFANIEWTVPNDTNTKFRLGSLTKQFTAAGILLLEERGLLKTDDYITQYLPDAPKAWSNIKLFHLLNHTHGIPNYTQLPEFRAITLCTKTPYEQIQLFIDKPLDFEPGTHYCYNNSGYVVLGFLIEQLTGQSYAHFIHDAIFAPLNMNDSGYDSFTEIIPYRASGYLKDPDAQITNAEYLDMSLPYAAGSLYSTTEDLLKWTQGLFNFKLVSANSVKKMTTSFMDHYGFGVEVKEIDGINVVMHIGGINGFHTALIYVPSTKTTIVVLSNLNTFGYVWDIGFIAQNIALKLLSVVHGIEVTLPSEKCSIKDTSETLEQYVGEYDIKLNLKLIITLNNGQLEAAFSNQPVITLHAQTEAIFYSILPDIRFQFLRNKAGHVVQVYLSQSGYELKGTKINDR</sequence>
<dbReference type="Proteomes" id="UP000002770">
    <property type="component" value="Unassembled WGS sequence"/>
</dbReference>
<dbReference type="RefSeq" id="WP_006869193.1">
    <property type="nucleotide sequence ID" value="NZ_JH413796.1"/>
</dbReference>
<organism evidence="4 5">
    <name type="scientific">Legionella drancourtii LLAP12</name>
    <dbReference type="NCBI Taxonomy" id="658187"/>
    <lineage>
        <taxon>Bacteria</taxon>
        <taxon>Pseudomonadati</taxon>
        <taxon>Pseudomonadota</taxon>
        <taxon>Gammaproteobacteria</taxon>
        <taxon>Legionellales</taxon>
        <taxon>Legionellaceae</taxon>
        <taxon>Legionella</taxon>
    </lineage>
</organism>
<name>G9EJ46_9GAMM</name>
<dbReference type="InterPro" id="IPR050491">
    <property type="entry name" value="AmpC-like"/>
</dbReference>
<dbReference type="FunCoup" id="G9EJ46">
    <property type="interactions" value="109"/>
</dbReference>
<dbReference type="HOGENOM" id="CLU_020027_0_4_6"/>
<dbReference type="GO" id="GO:0016020">
    <property type="term" value="C:membrane"/>
    <property type="evidence" value="ECO:0007669"/>
    <property type="project" value="UniProtKB-SubCell"/>
</dbReference>
<dbReference type="SUPFAM" id="SSF56601">
    <property type="entry name" value="beta-lactamase/transpeptidase-like"/>
    <property type="match status" value="1"/>
</dbReference>
<evidence type="ECO:0000259" key="3">
    <source>
        <dbReference type="Pfam" id="PF00144"/>
    </source>
</evidence>
<dbReference type="Pfam" id="PF00144">
    <property type="entry name" value="Beta-lactamase"/>
    <property type="match status" value="1"/>
</dbReference>
<protein>
    <submittedName>
        <fullName evidence="4">Beta-lactamase</fullName>
    </submittedName>
</protein>
<dbReference type="STRING" id="658187.LDG_5203"/>
<evidence type="ECO:0000256" key="1">
    <source>
        <dbReference type="ARBA" id="ARBA00004370"/>
    </source>
</evidence>
<proteinExistence type="predicted"/>
<dbReference type="InParanoid" id="G9EJ46"/>
<dbReference type="EMBL" id="JH413796">
    <property type="protein sequence ID" value="EHL32612.1"/>
    <property type="molecule type" value="Genomic_DNA"/>
</dbReference>
<dbReference type="InterPro" id="IPR001466">
    <property type="entry name" value="Beta-lactam-related"/>
</dbReference>
<reference evidence="4 5" key="1">
    <citation type="journal article" date="2011" name="BMC Genomics">
        <title>Insight into cross-talk between intra-amoebal pathogens.</title>
        <authorList>
            <person name="Gimenez G."/>
            <person name="Bertelli C."/>
            <person name="Moliner C."/>
            <person name="Robert C."/>
            <person name="Raoult D."/>
            <person name="Fournier P.E."/>
            <person name="Greub G."/>
        </authorList>
    </citation>
    <scope>NUCLEOTIDE SEQUENCE [LARGE SCALE GENOMIC DNA]</scope>
    <source>
        <strain evidence="4 5">LLAP12</strain>
    </source>
</reference>
<gene>
    <name evidence="4" type="ORF">LDG_5203</name>
</gene>
<dbReference type="Gene3D" id="3.40.710.10">
    <property type="entry name" value="DD-peptidase/beta-lactamase superfamily"/>
    <property type="match status" value="1"/>
</dbReference>
<dbReference type="PANTHER" id="PTHR46825">
    <property type="entry name" value="D-ALANYL-D-ALANINE-CARBOXYPEPTIDASE/ENDOPEPTIDASE AMPH"/>
    <property type="match status" value="1"/>
</dbReference>
<keyword evidence="5" id="KW-1185">Reference proteome</keyword>
<evidence type="ECO:0000256" key="2">
    <source>
        <dbReference type="ARBA" id="ARBA00023136"/>
    </source>
</evidence>